<dbReference type="EMBL" id="JAVXZY010000005">
    <property type="protein sequence ID" value="MDT9000333.1"/>
    <property type="molecule type" value="Genomic_DNA"/>
</dbReference>
<comment type="caution">
    <text evidence="2">The sequence shown here is derived from an EMBL/GenBank/DDBJ whole genome shotgun (WGS) entry which is preliminary data.</text>
</comment>
<gene>
    <name evidence="2" type="ORF">RQP53_13750</name>
</gene>
<evidence type="ECO:0000259" key="1">
    <source>
        <dbReference type="Pfam" id="PF01814"/>
    </source>
</evidence>
<dbReference type="RefSeq" id="WP_315650900.1">
    <property type="nucleotide sequence ID" value="NZ_JAVXZY010000005.1"/>
</dbReference>
<organism evidence="2 3">
    <name type="scientific">Roseateles aquae</name>
    <dbReference type="NCBI Taxonomy" id="3077235"/>
    <lineage>
        <taxon>Bacteria</taxon>
        <taxon>Pseudomonadati</taxon>
        <taxon>Pseudomonadota</taxon>
        <taxon>Betaproteobacteria</taxon>
        <taxon>Burkholderiales</taxon>
        <taxon>Sphaerotilaceae</taxon>
        <taxon>Roseateles</taxon>
    </lineage>
</organism>
<name>A0ABU3PCR7_9BURK</name>
<reference evidence="2" key="1">
    <citation type="submission" date="2023-09" db="EMBL/GenBank/DDBJ databases">
        <title>Paucibacter sp. APW11 Genome sequencing and assembly.</title>
        <authorList>
            <person name="Kim I."/>
        </authorList>
    </citation>
    <scope>NUCLEOTIDE SEQUENCE</scope>
    <source>
        <strain evidence="2">APW11</strain>
    </source>
</reference>
<protein>
    <submittedName>
        <fullName evidence="2">Hemerythrin domain-containing protein</fullName>
    </submittedName>
</protein>
<keyword evidence="3" id="KW-1185">Reference proteome</keyword>
<accession>A0ABU3PCR7</accession>
<sequence>MSAARVKGSPRPPRETREAVELVDRFAILDDTHRELMLQLTWLQQLLADLNGYEIPEVDRAIARQALKFFNENARQHHAEEEARVFPQLLQSSDATLVHQVQRLQQDHGWLEEDWLELGPMLADLAEGHVGVDLDSLRHALEVFTTLYHEHVSLEESLIYPAAKRQQAADEAARARRLAAPA</sequence>
<evidence type="ECO:0000313" key="3">
    <source>
        <dbReference type="Proteomes" id="UP001246372"/>
    </source>
</evidence>
<dbReference type="InterPro" id="IPR012312">
    <property type="entry name" value="Hemerythrin-like"/>
</dbReference>
<dbReference type="Pfam" id="PF01814">
    <property type="entry name" value="Hemerythrin"/>
    <property type="match status" value="1"/>
</dbReference>
<evidence type="ECO:0000313" key="2">
    <source>
        <dbReference type="EMBL" id="MDT9000333.1"/>
    </source>
</evidence>
<dbReference type="Gene3D" id="1.20.120.520">
    <property type="entry name" value="nmb1532 protein domain like"/>
    <property type="match status" value="1"/>
</dbReference>
<feature type="domain" description="Hemerythrin-like" evidence="1">
    <location>
        <begin position="27"/>
        <end position="163"/>
    </location>
</feature>
<proteinExistence type="predicted"/>
<dbReference type="Proteomes" id="UP001246372">
    <property type="component" value="Unassembled WGS sequence"/>
</dbReference>